<dbReference type="PATRIC" id="fig|1502.174.peg.112"/>
<reference evidence="2 3" key="1">
    <citation type="submission" date="2016-01" db="EMBL/GenBank/DDBJ databases">
        <authorList>
            <person name="Oliw E.H."/>
        </authorList>
    </citation>
    <scope>NUCLEOTIDE SEQUENCE [LARGE SCALE GENOMIC DNA]</scope>
    <source>
        <strain evidence="2 3">MJR7757A</strain>
    </source>
</reference>
<dbReference type="Proteomes" id="UP000070646">
    <property type="component" value="Unassembled WGS sequence"/>
</dbReference>
<sequence>MYYFKEFTYTSSSFLILLLIYLIRVYPSYAMAKKANLKDPWMMLIPILGELQMFHLAGISYWYFILTFIPILNILITIIVLYKIFKNFGFGLLSTIIGIIFSLIAFWYIVLSDRKFVGSIPWEYQNDLVG</sequence>
<feature type="transmembrane region" description="Helical" evidence="1">
    <location>
        <begin position="12"/>
        <end position="32"/>
    </location>
</feature>
<accession>A0A133NEQ8</accession>
<keyword evidence="1" id="KW-0812">Transmembrane</keyword>
<dbReference type="InterPro" id="IPR043739">
    <property type="entry name" value="DUF5684"/>
</dbReference>
<protein>
    <submittedName>
        <fullName evidence="2">Uncharacterized protein</fullName>
    </submittedName>
</protein>
<keyword evidence="1" id="KW-1133">Transmembrane helix</keyword>
<dbReference type="Pfam" id="PF18936">
    <property type="entry name" value="DUF5684"/>
    <property type="match status" value="1"/>
</dbReference>
<evidence type="ECO:0000313" key="3">
    <source>
        <dbReference type="Proteomes" id="UP000070646"/>
    </source>
</evidence>
<feature type="transmembrane region" description="Helical" evidence="1">
    <location>
        <begin position="53"/>
        <end position="82"/>
    </location>
</feature>
<feature type="transmembrane region" description="Helical" evidence="1">
    <location>
        <begin position="88"/>
        <end position="110"/>
    </location>
</feature>
<keyword evidence="1" id="KW-0472">Membrane</keyword>
<evidence type="ECO:0000256" key="1">
    <source>
        <dbReference type="SAM" id="Phobius"/>
    </source>
</evidence>
<dbReference type="RefSeq" id="WP_060794390.1">
    <property type="nucleotide sequence ID" value="NZ_CABPRK010000001.1"/>
</dbReference>
<organism evidence="2 3">
    <name type="scientific">Clostridium perfringens</name>
    <dbReference type="NCBI Taxonomy" id="1502"/>
    <lineage>
        <taxon>Bacteria</taxon>
        <taxon>Bacillati</taxon>
        <taxon>Bacillota</taxon>
        <taxon>Clostridia</taxon>
        <taxon>Eubacteriales</taxon>
        <taxon>Clostridiaceae</taxon>
        <taxon>Clostridium</taxon>
    </lineage>
</organism>
<proteinExistence type="predicted"/>
<evidence type="ECO:0000313" key="2">
    <source>
        <dbReference type="EMBL" id="KXA14785.1"/>
    </source>
</evidence>
<dbReference type="EMBL" id="LRPU01000005">
    <property type="protein sequence ID" value="KXA14785.1"/>
    <property type="molecule type" value="Genomic_DNA"/>
</dbReference>
<comment type="caution">
    <text evidence="2">The sequence shown here is derived from an EMBL/GenBank/DDBJ whole genome shotgun (WGS) entry which is preliminary data.</text>
</comment>
<gene>
    <name evidence="2" type="ORF">HMPREF3222_00110</name>
</gene>
<dbReference type="AlphaFoldDB" id="A0A133NEQ8"/>
<name>A0A133NEQ8_CLOPF</name>